<evidence type="ECO:0000256" key="7">
    <source>
        <dbReference type="ARBA" id="ARBA00022927"/>
    </source>
</evidence>
<dbReference type="InterPro" id="IPR024961">
    <property type="entry name" value="T2SS_GspC_N"/>
</dbReference>
<dbReference type="Gene3D" id="2.30.30.830">
    <property type="match status" value="1"/>
</dbReference>
<gene>
    <name evidence="11" type="ORF">ISO4_02659</name>
</gene>
<keyword evidence="6" id="KW-0812">Transmembrane</keyword>
<evidence type="ECO:0000256" key="2">
    <source>
        <dbReference type="ARBA" id="ARBA00007986"/>
    </source>
</evidence>
<keyword evidence="7" id="KW-0653">Protein transport</keyword>
<dbReference type="Gene3D" id="2.30.42.10">
    <property type="match status" value="1"/>
</dbReference>
<evidence type="ECO:0000256" key="1">
    <source>
        <dbReference type="ARBA" id="ARBA00004533"/>
    </source>
</evidence>
<protein>
    <recommendedName>
        <fullName evidence="10">Type II secretion system protein GspC N-terminal domain-containing protein</fullName>
    </recommendedName>
</protein>
<evidence type="ECO:0000256" key="3">
    <source>
        <dbReference type="ARBA" id="ARBA00022448"/>
    </source>
</evidence>
<dbReference type="Pfam" id="PF11356">
    <property type="entry name" value="T2SSC"/>
    <property type="match status" value="1"/>
</dbReference>
<keyword evidence="8" id="KW-1133">Transmembrane helix</keyword>
<keyword evidence="3" id="KW-0813">Transport</keyword>
<dbReference type="Proteomes" id="UP000644441">
    <property type="component" value="Unassembled WGS sequence"/>
</dbReference>
<evidence type="ECO:0000313" key="12">
    <source>
        <dbReference type="Proteomes" id="UP000644441"/>
    </source>
</evidence>
<comment type="caution">
    <text evidence="11">The sequence shown here is derived from an EMBL/GenBank/DDBJ whole genome shotgun (WGS) entry which is preliminary data.</text>
</comment>
<comment type="subcellular location">
    <subcellularLocation>
        <location evidence="1">Cell inner membrane</location>
    </subcellularLocation>
</comment>
<evidence type="ECO:0000256" key="5">
    <source>
        <dbReference type="ARBA" id="ARBA00022519"/>
    </source>
</evidence>
<keyword evidence="12" id="KW-1185">Reference proteome</keyword>
<evidence type="ECO:0000256" key="9">
    <source>
        <dbReference type="ARBA" id="ARBA00023136"/>
    </source>
</evidence>
<dbReference type="EMBL" id="ARXR01000029">
    <property type="protein sequence ID" value="MBF5054057.1"/>
    <property type="molecule type" value="Genomic_DNA"/>
</dbReference>
<comment type="similarity">
    <text evidence="2">Belongs to the GSP C family.</text>
</comment>
<dbReference type="NCBIfam" id="TIGR01713">
    <property type="entry name" value="typeII_sec_gspC"/>
    <property type="match status" value="1"/>
</dbReference>
<dbReference type="InterPro" id="IPR001639">
    <property type="entry name" value="T2SS_protein-GspC"/>
</dbReference>
<organism evidence="11 12">
    <name type="scientific">Alloalcanivorax venustensis ISO4</name>
    <dbReference type="NCBI Taxonomy" id="1177184"/>
    <lineage>
        <taxon>Bacteria</taxon>
        <taxon>Pseudomonadati</taxon>
        <taxon>Pseudomonadota</taxon>
        <taxon>Gammaproteobacteria</taxon>
        <taxon>Oceanospirillales</taxon>
        <taxon>Alcanivoracaceae</taxon>
        <taxon>Alloalcanivorax</taxon>
    </lineage>
</organism>
<dbReference type="InterPro" id="IPR036034">
    <property type="entry name" value="PDZ_sf"/>
</dbReference>
<dbReference type="SUPFAM" id="SSF50156">
    <property type="entry name" value="PDZ domain-like"/>
    <property type="match status" value="1"/>
</dbReference>
<keyword evidence="5" id="KW-0997">Cell inner membrane</keyword>
<reference evidence="11 12" key="1">
    <citation type="submission" date="2012-09" db="EMBL/GenBank/DDBJ databases">
        <title>Genome Sequence of alkane-degrading Bacterium Alcanivorax venustensis ISO4.</title>
        <authorList>
            <person name="Lai Q."/>
            <person name="Shao Z."/>
        </authorList>
    </citation>
    <scope>NUCLEOTIDE SEQUENCE [LARGE SCALE GENOMIC DNA]</scope>
    <source>
        <strain evidence="11 12">ISO4</strain>
    </source>
</reference>
<name>A0ABS0AIU3_9GAMM</name>
<evidence type="ECO:0000313" key="11">
    <source>
        <dbReference type="EMBL" id="MBF5054057.1"/>
    </source>
</evidence>
<evidence type="ECO:0000259" key="10">
    <source>
        <dbReference type="Pfam" id="PF11356"/>
    </source>
</evidence>
<evidence type="ECO:0000256" key="6">
    <source>
        <dbReference type="ARBA" id="ARBA00022692"/>
    </source>
</evidence>
<keyword evidence="4" id="KW-1003">Cell membrane</keyword>
<keyword evidence="9" id="KW-0472">Membrane</keyword>
<sequence length="260" mass="28305">MVVFLAYVIARTVWMLWYGPRDSVPESDLKQVAVAGSQQGNSEISSSQVQSWNLFGVYQAEPGAKDDRPVDAPDTRLSLELLGLFQTRDRDQSSAIIAEKGKDAELFHIGDAIPGNAELEDIYADRVILRRQGRLETLRLNEIKGLSGGGVTQVNEPAPQTQAPSPQTDLAQQRTALIRQLGLQPVSEGGTEGYRIGEQAPKQLIEQVGLNQGDVVVSVNGYPLGDEESDLAALQSYLDSQAASIVVQRGEQEFTVNYPP</sequence>
<accession>A0ABS0AIU3</accession>
<proteinExistence type="inferred from homology"/>
<feature type="domain" description="Type II secretion system protein GspC N-terminal" evidence="10">
    <location>
        <begin position="2"/>
        <end position="140"/>
    </location>
</feature>
<evidence type="ECO:0000256" key="4">
    <source>
        <dbReference type="ARBA" id="ARBA00022475"/>
    </source>
</evidence>
<evidence type="ECO:0000256" key="8">
    <source>
        <dbReference type="ARBA" id="ARBA00022989"/>
    </source>
</evidence>